<evidence type="ECO:0000259" key="7">
    <source>
        <dbReference type="Pfam" id="PF06305"/>
    </source>
</evidence>
<protein>
    <submittedName>
        <fullName evidence="8">Lipopolysaccharide assembly protein LapA domain-containing protein</fullName>
    </submittedName>
</protein>
<evidence type="ECO:0000256" key="3">
    <source>
        <dbReference type="ARBA" id="ARBA00022989"/>
    </source>
</evidence>
<dbReference type="Pfam" id="PF06305">
    <property type="entry name" value="LapA_dom"/>
    <property type="match status" value="1"/>
</dbReference>
<name>A0ABW4AWS8_9GAMM</name>
<evidence type="ECO:0000256" key="4">
    <source>
        <dbReference type="ARBA" id="ARBA00023136"/>
    </source>
</evidence>
<reference evidence="9" key="1">
    <citation type="journal article" date="2019" name="Int. J. Syst. Evol. Microbiol.">
        <title>The Global Catalogue of Microorganisms (GCM) 10K type strain sequencing project: providing services to taxonomists for standard genome sequencing and annotation.</title>
        <authorList>
            <consortium name="The Broad Institute Genomics Platform"/>
            <consortium name="The Broad Institute Genome Sequencing Center for Infectious Disease"/>
            <person name="Wu L."/>
            <person name="Ma J."/>
        </authorList>
    </citation>
    <scope>NUCLEOTIDE SEQUENCE [LARGE SCALE GENOMIC DNA]</scope>
    <source>
        <strain evidence="9">JCM 30774</strain>
    </source>
</reference>
<evidence type="ECO:0000313" key="9">
    <source>
        <dbReference type="Proteomes" id="UP001597059"/>
    </source>
</evidence>
<keyword evidence="4 6" id="KW-0472">Membrane</keyword>
<feature type="transmembrane region" description="Helical" evidence="6">
    <location>
        <begin position="46"/>
        <end position="72"/>
    </location>
</feature>
<comment type="caution">
    <text evidence="8">The sequence shown here is derived from an EMBL/GenBank/DDBJ whole genome shotgun (WGS) entry which is preliminary data.</text>
</comment>
<dbReference type="EMBL" id="JBHTMN010000004">
    <property type="protein sequence ID" value="MFD1382322.1"/>
    <property type="molecule type" value="Genomic_DNA"/>
</dbReference>
<evidence type="ECO:0000256" key="2">
    <source>
        <dbReference type="ARBA" id="ARBA00022692"/>
    </source>
</evidence>
<keyword evidence="3 6" id="KW-1133">Transmembrane helix</keyword>
<evidence type="ECO:0000256" key="6">
    <source>
        <dbReference type="SAM" id="Phobius"/>
    </source>
</evidence>
<feature type="transmembrane region" description="Helical" evidence="6">
    <location>
        <begin position="7"/>
        <end position="26"/>
    </location>
</feature>
<dbReference type="InterPro" id="IPR010445">
    <property type="entry name" value="LapA_dom"/>
</dbReference>
<keyword evidence="2 6" id="KW-0812">Transmembrane</keyword>
<gene>
    <name evidence="8" type="ORF">ACFQ45_03035</name>
</gene>
<dbReference type="RefSeq" id="WP_377365205.1">
    <property type="nucleotide sequence ID" value="NZ_JBHTMN010000004.1"/>
</dbReference>
<proteinExistence type="predicted"/>
<keyword evidence="5" id="KW-0175">Coiled coil</keyword>
<dbReference type="Proteomes" id="UP001597059">
    <property type="component" value="Unassembled WGS sequence"/>
</dbReference>
<feature type="coiled-coil region" evidence="5">
    <location>
        <begin position="69"/>
        <end position="96"/>
    </location>
</feature>
<evidence type="ECO:0000256" key="5">
    <source>
        <dbReference type="SAM" id="Coils"/>
    </source>
</evidence>
<feature type="domain" description="Lipopolysaccharide assembly protein A" evidence="7">
    <location>
        <begin position="28"/>
        <end position="91"/>
    </location>
</feature>
<sequence length="106" mass="12096">MLKWLKRALLIIVLALFLFIAIFFAIRNDQLVTLDLVLWQGPVLSVALYMILAFAVGVILALLASSALLFRLEQRLRRSNKRIAKQQTELDALRKASLSTELTERE</sequence>
<keyword evidence="9" id="KW-1185">Reference proteome</keyword>
<organism evidence="8 9">
    <name type="scientific">Rhodanobacter aciditrophus</name>
    <dbReference type="NCBI Taxonomy" id="1623218"/>
    <lineage>
        <taxon>Bacteria</taxon>
        <taxon>Pseudomonadati</taxon>
        <taxon>Pseudomonadota</taxon>
        <taxon>Gammaproteobacteria</taxon>
        <taxon>Lysobacterales</taxon>
        <taxon>Rhodanobacteraceae</taxon>
        <taxon>Rhodanobacter</taxon>
    </lineage>
</organism>
<keyword evidence="1" id="KW-1003">Cell membrane</keyword>
<accession>A0ABW4AWS8</accession>
<evidence type="ECO:0000313" key="8">
    <source>
        <dbReference type="EMBL" id="MFD1382322.1"/>
    </source>
</evidence>
<evidence type="ECO:0000256" key="1">
    <source>
        <dbReference type="ARBA" id="ARBA00022475"/>
    </source>
</evidence>